<dbReference type="EMBL" id="ACIJ02000016">
    <property type="protein sequence ID" value="EEX72496.1"/>
    <property type="molecule type" value="Genomic_DNA"/>
</dbReference>
<dbReference type="Proteomes" id="UP000003460">
    <property type="component" value="Unassembled WGS sequence"/>
</dbReference>
<dbReference type="AlphaFoldDB" id="C9LFH7"/>
<evidence type="ECO:0000313" key="2">
    <source>
        <dbReference type="Proteomes" id="UP000003460"/>
    </source>
</evidence>
<gene>
    <name evidence="1" type="ORF">GCWU000325_00959</name>
</gene>
<dbReference type="STRING" id="626522.GCWU000325_00959"/>
<reference evidence="1" key="1">
    <citation type="submission" date="2009-09" db="EMBL/GenBank/DDBJ databases">
        <authorList>
            <person name="Weinstock G."/>
            <person name="Sodergren E."/>
            <person name="Clifton S."/>
            <person name="Fulton L."/>
            <person name="Fulton B."/>
            <person name="Courtney L."/>
            <person name="Fronick C."/>
            <person name="Harrison M."/>
            <person name="Strong C."/>
            <person name="Farmer C."/>
            <person name="Delahaunty K."/>
            <person name="Markovic C."/>
            <person name="Hall O."/>
            <person name="Minx P."/>
            <person name="Tomlinson C."/>
            <person name="Mitreva M."/>
            <person name="Nelson J."/>
            <person name="Hou S."/>
            <person name="Wollam A."/>
            <person name="Pepin K.H."/>
            <person name="Johnson M."/>
            <person name="Bhonagiri V."/>
            <person name="Nash W.E."/>
            <person name="Warren W."/>
            <person name="Chinwalla A."/>
            <person name="Mardis E.R."/>
            <person name="Wilson R.K."/>
        </authorList>
    </citation>
    <scope>NUCLEOTIDE SEQUENCE [LARGE SCALE GENOMIC DNA]</scope>
    <source>
        <strain evidence="1">ATCC 51259</strain>
    </source>
</reference>
<evidence type="ECO:0000313" key="1">
    <source>
        <dbReference type="EMBL" id="EEX72496.1"/>
    </source>
</evidence>
<organism evidence="1 2">
    <name type="scientific">Alloprevotella tannerae ATCC 51259</name>
    <dbReference type="NCBI Taxonomy" id="626522"/>
    <lineage>
        <taxon>Bacteria</taxon>
        <taxon>Pseudomonadati</taxon>
        <taxon>Bacteroidota</taxon>
        <taxon>Bacteroidia</taxon>
        <taxon>Bacteroidales</taxon>
        <taxon>Prevotellaceae</taxon>
        <taxon>Alloprevotella</taxon>
    </lineage>
</organism>
<name>C9LFH7_9BACT</name>
<protein>
    <submittedName>
        <fullName evidence="1">Uncharacterized protein</fullName>
    </submittedName>
</protein>
<keyword evidence="2" id="KW-1185">Reference proteome</keyword>
<dbReference type="HOGENOM" id="CLU_2619124_0_0_10"/>
<comment type="caution">
    <text evidence="1">The sequence shown here is derived from an EMBL/GenBank/DDBJ whole genome shotgun (WGS) entry which is preliminary data.</text>
</comment>
<proteinExistence type="predicted"/>
<accession>C9LFH7</accession>
<sequence length="78" mass="9201">MLVVEIVSERLSQIFENESYADSTKKNSESFLSYSLQLSIRPRIFALKRKSAKIKQIYNPYARTLLFCNHRQRKAVFV</sequence>